<name>A0AAD7RQL5_9TELE</name>
<gene>
    <name evidence="1" type="ORF">AAFF_G00132830</name>
</gene>
<sequence>MLARPRERPDRGESYEHRWETRLPAHRWFEAPRASKVTLHTNDFRPLYGLWRSCRRLVFTRVAIGGREGSASLRGKSGGIAVTLAPRRTDGTGG</sequence>
<evidence type="ECO:0000313" key="2">
    <source>
        <dbReference type="Proteomes" id="UP001221898"/>
    </source>
</evidence>
<dbReference type="Proteomes" id="UP001221898">
    <property type="component" value="Unassembled WGS sequence"/>
</dbReference>
<keyword evidence="2" id="KW-1185">Reference proteome</keyword>
<dbReference type="AlphaFoldDB" id="A0AAD7RQL5"/>
<organism evidence="1 2">
    <name type="scientific">Aldrovandia affinis</name>
    <dbReference type="NCBI Taxonomy" id="143900"/>
    <lineage>
        <taxon>Eukaryota</taxon>
        <taxon>Metazoa</taxon>
        <taxon>Chordata</taxon>
        <taxon>Craniata</taxon>
        <taxon>Vertebrata</taxon>
        <taxon>Euteleostomi</taxon>
        <taxon>Actinopterygii</taxon>
        <taxon>Neopterygii</taxon>
        <taxon>Teleostei</taxon>
        <taxon>Notacanthiformes</taxon>
        <taxon>Halosauridae</taxon>
        <taxon>Aldrovandia</taxon>
    </lineage>
</organism>
<protein>
    <submittedName>
        <fullName evidence="1">Uncharacterized protein</fullName>
    </submittedName>
</protein>
<accession>A0AAD7RQL5</accession>
<reference evidence="1" key="1">
    <citation type="journal article" date="2023" name="Science">
        <title>Genome structures resolve the early diversification of teleost fishes.</title>
        <authorList>
            <person name="Parey E."/>
            <person name="Louis A."/>
            <person name="Montfort J."/>
            <person name="Bouchez O."/>
            <person name="Roques C."/>
            <person name="Iampietro C."/>
            <person name="Lluch J."/>
            <person name="Castinel A."/>
            <person name="Donnadieu C."/>
            <person name="Desvignes T."/>
            <person name="Floi Bucao C."/>
            <person name="Jouanno E."/>
            <person name="Wen M."/>
            <person name="Mejri S."/>
            <person name="Dirks R."/>
            <person name="Jansen H."/>
            <person name="Henkel C."/>
            <person name="Chen W.J."/>
            <person name="Zahm M."/>
            <person name="Cabau C."/>
            <person name="Klopp C."/>
            <person name="Thompson A.W."/>
            <person name="Robinson-Rechavi M."/>
            <person name="Braasch I."/>
            <person name="Lecointre G."/>
            <person name="Bobe J."/>
            <person name="Postlethwait J.H."/>
            <person name="Berthelot C."/>
            <person name="Roest Crollius H."/>
            <person name="Guiguen Y."/>
        </authorList>
    </citation>
    <scope>NUCLEOTIDE SEQUENCE</scope>
    <source>
        <strain evidence="1">NC1722</strain>
    </source>
</reference>
<comment type="caution">
    <text evidence="1">The sequence shown here is derived from an EMBL/GenBank/DDBJ whole genome shotgun (WGS) entry which is preliminary data.</text>
</comment>
<evidence type="ECO:0000313" key="1">
    <source>
        <dbReference type="EMBL" id="KAJ8388569.1"/>
    </source>
</evidence>
<dbReference type="EMBL" id="JAINUG010000193">
    <property type="protein sequence ID" value="KAJ8388569.1"/>
    <property type="molecule type" value="Genomic_DNA"/>
</dbReference>
<proteinExistence type="predicted"/>